<gene>
    <name evidence="2" type="ORF">EZE20_05340</name>
</gene>
<dbReference type="Proteomes" id="UP000295706">
    <property type="component" value="Unassembled WGS sequence"/>
</dbReference>
<dbReference type="OrthoDB" id="9810372at2"/>
<dbReference type="RefSeq" id="WP_132115290.1">
    <property type="nucleotide sequence ID" value="NZ_SMJU01000003.1"/>
</dbReference>
<evidence type="ECO:0000313" key="2">
    <source>
        <dbReference type="EMBL" id="TDB67373.1"/>
    </source>
</evidence>
<comment type="caution">
    <text evidence="2">The sequence shown here is derived from an EMBL/GenBank/DDBJ whole genome shotgun (WGS) entry which is preliminary data.</text>
</comment>
<dbReference type="AlphaFoldDB" id="A0A4R4KHU7"/>
<dbReference type="PANTHER" id="PTHR18964:SF149">
    <property type="entry name" value="BIFUNCTIONAL UDP-N-ACETYLGLUCOSAMINE 2-EPIMERASE_N-ACETYLMANNOSAMINE KINASE"/>
    <property type="match status" value="1"/>
</dbReference>
<sequence length="308" mass="33181">MKTAIGIDVGGTNSKGIILNSEGEILNEYSVPTNDDGEGKWRETILEVVQHLKSVHYEPIELIGLSCPGFANEANSCISYMPGRLLGVENFQWEAYFATRTFVINDAHAALIAESAFGEIRGYKNAILLTLGTGVGGGLLINGELYQGLSQMAGHFGHTTINAGDDELSILGMPGSLEYALGNYSIKRRSSGRFSSTYQLVQGYKDNDPFATWLWLDSLRKLSLAIASFANALSPEIIVLAGGITKADAALFTPLNAFLDVYEFRPKEKQTIIKQAKFSDLAGAVGAAAFAIEKAKNRTTPAIGLPHI</sequence>
<accession>A0A4R4KHU7</accession>
<evidence type="ECO:0000313" key="3">
    <source>
        <dbReference type="Proteomes" id="UP000295706"/>
    </source>
</evidence>
<organism evidence="2 3">
    <name type="scientific">Arundinibacter roseus</name>
    <dbReference type="NCBI Taxonomy" id="2070510"/>
    <lineage>
        <taxon>Bacteria</taxon>
        <taxon>Pseudomonadati</taxon>
        <taxon>Bacteroidota</taxon>
        <taxon>Cytophagia</taxon>
        <taxon>Cytophagales</taxon>
        <taxon>Spirosomataceae</taxon>
        <taxon>Arundinibacter</taxon>
    </lineage>
</organism>
<dbReference type="Gene3D" id="3.30.420.40">
    <property type="match status" value="2"/>
</dbReference>
<comment type="similarity">
    <text evidence="1">Belongs to the ROK (NagC/XylR) family.</text>
</comment>
<dbReference type="CDD" id="cd23763">
    <property type="entry name" value="ASKHA_ATPase_ROK"/>
    <property type="match status" value="1"/>
</dbReference>
<dbReference type="PANTHER" id="PTHR18964">
    <property type="entry name" value="ROK (REPRESSOR, ORF, KINASE) FAMILY"/>
    <property type="match status" value="1"/>
</dbReference>
<dbReference type="InterPro" id="IPR049874">
    <property type="entry name" value="ROK_cs"/>
</dbReference>
<dbReference type="InterPro" id="IPR000600">
    <property type="entry name" value="ROK"/>
</dbReference>
<evidence type="ECO:0000256" key="1">
    <source>
        <dbReference type="ARBA" id="ARBA00006479"/>
    </source>
</evidence>
<proteinExistence type="inferred from homology"/>
<dbReference type="Pfam" id="PF00480">
    <property type="entry name" value="ROK"/>
    <property type="match status" value="1"/>
</dbReference>
<dbReference type="PROSITE" id="PS01125">
    <property type="entry name" value="ROK"/>
    <property type="match status" value="1"/>
</dbReference>
<dbReference type="InterPro" id="IPR043129">
    <property type="entry name" value="ATPase_NBD"/>
</dbReference>
<reference evidence="2 3" key="1">
    <citation type="submission" date="2019-02" db="EMBL/GenBank/DDBJ databases">
        <title>Arundinibacter roseus gen. nov., sp. nov., a new member of the family Cytophagaceae.</title>
        <authorList>
            <person name="Szuroczki S."/>
            <person name="Khayer B."/>
            <person name="Sproer C."/>
            <person name="Toumi M."/>
            <person name="Szabo A."/>
            <person name="Felfoldi T."/>
            <person name="Schumann P."/>
            <person name="Toth E."/>
        </authorList>
    </citation>
    <scope>NUCLEOTIDE SEQUENCE [LARGE SCALE GENOMIC DNA]</scope>
    <source>
        <strain evidence="2 3">DMA-k-7a</strain>
    </source>
</reference>
<protein>
    <submittedName>
        <fullName evidence="2">ROK family protein</fullName>
    </submittedName>
</protein>
<keyword evidence="3" id="KW-1185">Reference proteome</keyword>
<dbReference type="EMBL" id="SMJU01000003">
    <property type="protein sequence ID" value="TDB67373.1"/>
    <property type="molecule type" value="Genomic_DNA"/>
</dbReference>
<dbReference type="SUPFAM" id="SSF53067">
    <property type="entry name" value="Actin-like ATPase domain"/>
    <property type="match status" value="1"/>
</dbReference>
<name>A0A4R4KHU7_9BACT</name>